<reference evidence="1 2" key="1">
    <citation type="journal article" date="2021" name="Appl. Environ. Microbiol.">
        <title>Genetic linkage and physical mapping for an oyster mushroom Pleurotus cornucopiae and QTL analysis for the trait cap color.</title>
        <authorList>
            <person name="Zhang Y."/>
            <person name="Gao W."/>
            <person name="Sonnenberg A."/>
            <person name="Chen Q."/>
            <person name="Zhang J."/>
            <person name="Huang C."/>
        </authorList>
    </citation>
    <scope>NUCLEOTIDE SEQUENCE [LARGE SCALE GENOMIC DNA]</scope>
    <source>
        <strain evidence="1">CCMSSC00406</strain>
    </source>
</reference>
<proteinExistence type="predicted"/>
<sequence>MLRVRVRYPIPIKPRSPGRSYLSQLLKSSMYPDIQPFETGTLKVSDLHTLYYEVSGNKEGNPGGPGGGVDPKDRSFFNPEKYKIILFDQRGSGKSTPHACLEENTTWDLVKDIEKLRELLKVDKWHVFGGSWGSTLSLAYAEAHPDRVKSLRDLYTQEEVHLARGNAYSTTLTLSSELKFFYQDGAGHLFPEAWDDFVAPIPEPERKDMMLAYHAQLNSVDEQTQLIAARAWSKWEMMTSKLHIDLAQVARGEDDKFALAFARIENHYFVNEGFMRDGQLLEKQEIDKIRHIPTIVVQGRYDVVCPATTAYALKKAFPELTLHIVPDAGHSARETGTAKLLVEATDKFADL</sequence>
<protein>
    <submittedName>
        <fullName evidence="1">Uncharacterized protein</fullName>
    </submittedName>
</protein>
<dbReference type="EMBL" id="WQMT02000003">
    <property type="protein sequence ID" value="KAG9224955.1"/>
    <property type="molecule type" value="Genomic_DNA"/>
</dbReference>
<keyword evidence="2" id="KW-1185">Reference proteome</keyword>
<accession>A0ACB7J4M0</accession>
<evidence type="ECO:0000313" key="1">
    <source>
        <dbReference type="EMBL" id="KAG9224955.1"/>
    </source>
</evidence>
<organism evidence="1 2">
    <name type="scientific">Pleurotus cornucopiae</name>
    <name type="common">Cornucopia mushroom</name>
    <dbReference type="NCBI Taxonomy" id="5321"/>
    <lineage>
        <taxon>Eukaryota</taxon>
        <taxon>Fungi</taxon>
        <taxon>Dikarya</taxon>
        <taxon>Basidiomycota</taxon>
        <taxon>Agaricomycotina</taxon>
        <taxon>Agaricomycetes</taxon>
        <taxon>Agaricomycetidae</taxon>
        <taxon>Agaricales</taxon>
        <taxon>Pleurotineae</taxon>
        <taxon>Pleurotaceae</taxon>
        <taxon>Pleurotus</taxon>
    </lineage>
</organism>
<evidence type="ECO:0000313" key="2">
    <source>
        <dbReference type="Proteomes" id="UP000824881"/>
    </source>
</evidence>
<name>A0ACB7J4M0_PLECO</name>
<dbReference type="Proteomes" id="UP000824881">
    <property type="component" value="Unassembled WGS sequence"/>
</dbReference>
<comment type="caution">
    <text evidence="1">The sequence shown here is derived from an EMBL/GenBank/DDBJ whole genome shotgun (WGS) entry which is preliminary data.</text>
</comment>
<gene>
    <name evidence="1" type="ORF">CCMSSC00406_0001894</name>
</gene>